<organism evidence="1 2">
    <name type="scientific">Xenopus laevis</name>
    <name type="common">African clawed frog</name>
    <dbReference type="NCBI Taxonomy" id="8355"/>
    <lineage>
        <taxon>Eukaryota</taxon>
        <taxon>Metazoa</taxon>
        <taxon>Chordata</taxon>
        <taxon>Craniata</taxon>
        <taxon>Vertebrata</taxon>
        <taxon>Euteleostomi</taxon>
        <taxon>Amphibia</taxon>
        <taxon>Batrachia</taxon>
        <taxon>Anura</taxon>
        <taxon>Pipoidea</taxon>
        <taxon>Pipidae</taxon>
        <taxon>Xenopodinae</taxon>
        <taxon>Xenopus</taxon>
        <taxon>Xenopus</taxon>
    </lineage>
</organism>
<protein>
    <submittedName>
        <fullName evidence="1">Uncharacterized protein</fullName>
    </submittedName>
</protein>
<reference evidence="2" key="1">
    <citation type="journal article" date="2016" name="Nature">
        <title>Genome evolution in the allotetraploid frog Xenopus laevis.</title>
        <authorList>
            <person name="Session A.M."/>
            <person name="Uno Y."/>
            <person name="Kwon T."/>
            <person name="Chapman J.A."/>
            <person name="Toyoda A."/>
            <person name="Takahashi S."/>
            <person name="Fukui A."/>
            <person name="Hikosaka A."/>
            <person name="Suzuki A."/>
            <person name="Kondo M."/>
            <person name="van Heeringen S.J."/>
            <person name="Quigley I."/>
            <person name="Heinz S."/>
            <person name="Ogino H."/>
            <person name="Ochi H."/>
            <person name="Hellsten U."/>
            <person name="Lyons J.B."/>
            <person name="Simakov O."/>
            <person name="Putnam N."/>
            <person name="Stites J."/>
            <person name="Kuroki Y."/>
            <person name="Tanaka T."/>
            <person name="Michiue T."/>
            <person name="Watanabe M."/>
            <person name="Bogdanovic O."/>
            <person name="Lister R."/>
            <person name="Georgiou G."/>
            <person name="Paranjpe S.S."/>
            <person name="van Kruijsbergen I."/>
            <person name="Shu S."/>
            <person name="Carlson J."/>
            <person name="Kinoshita T."/>
            <person name="Ohta Y."/>
            <person name="Mawaribuchi S."/>
            <person name="Jenkins J."/>
            <person name="Grimwood J."/>
            <person name="Schmutz J."/>
            <person name="Mitros T."/>
            <person name="Mozaffari S.V."/>
            <person name="Suzuki Y."/>
            <person name="Haramoto Y."/>
            <person name="Yamamoto T.S."/>
            <person name="Takagi C."/>
            <person name="Heald R."/>
            <person name="Miller K."/>
            <person name="Haudenschild C."/>
            <person name="Kitzman J."/>
            <person name="Nakayama T."/>
            <person name="Izutsu Y."/>
            <person name="Robert J."/>
            <person name="Fortriede J."/>
            <person name="Burns K."/>
            <person name="Lotay V."/>
            <person name="Karimi K."/>
            <person name="Yasuoka Y."/>
            <person name="Dichmann D.S."/>
            <person name="Flajnik M.F."/>
            <person name="Houston D.W."/>
            <person name="Shendure J."/>
            <person name="DuPasquier L."/>
            <person name="Vize P.D."/>
            <person name="Zorn A.M."/>
            <person name="Ito M."/>
            <person name="Marcotte E.M."/>
            <person name="Wallingford J.B."/>
            <person name="Ito Y."/>
            <person name="Asashima M."/>
            <person name="Ueno N."/>
            <person name="Matsuda Y."/>
            <person name="Veenstra G.J."/>
            <person name="Fujiyama A."/>
            <person name="Harland R.M."/>
            <person name="Taira M."/>
            <person name="Rokhsar D.S."/>
        </authorList>
    </citation>
    <scope>NUCLEOTIDE SEQUENCE [LARGE SCALE GENOMIC DNA]</scope>
    <source>
        <strain evidence="2">J</strain>
    </source>
</reference>
<accession>A0A974DDS4</accession>
<name>A0A974DDS4_XENLA</name>
<gene>
    <name evidence="1" type="ORF">XELAEV_18017660mg</name>
</gene>
<dbReference type="AlphaFoldDB" id="A0A974DDS4"/>
<sequence>MYYTIEYVLQYTRVCSALYHGVSGVLHHRVEPLWYFCNGCHSYLCHFGTIVCTEDFEGVGYLQLLFLSLRKVTLCDRNVRFSIKPFLFCC</sequence>
<dbReference type="Proteomes" id="UP000694892">
    <property type="component" value="Chromosome 3L"/>
</dbReference>
<proteinExistence type="predicted"/>
<evidence type="ECO:0000313" key="1">
    <source>
        <dbReference type="EMBL" id="OCT89040.1"/>
    </source>
</evidence>
<evidence type="ECO:0000313" key="2">
    <source>
        <dbReference type="Proteomes" id="UP000694892"/>
    </source>
</evidence>
<dbReference type="EMBL" id="CM004470">
    <property type="protein sequence ID" value="OCT89040.1"/>
    <property type="molecule type" value="Genomic_DNA"/>
</dbReference>